<evidence type="ECO:0000256" key="1">
    <source>
        <dbReference type="ARBA" id="ARBA00022605"/>
    </source>
</evidence>
<evidence type="ECO:0000313" key="7">
    <source>
        <dbReference type="Proteomes" id="UP000274756"/>
    </source>
</evidence>
<evidence type="ECO:0000259" key="4">
    <source>
        <dbReference type="Pfam" id="PF00733"/>
    </source>
</evidence>
<gene>
    <name evidence="5" type="ORF">DME_LOCUS9409</name>
</gene>
<keyword evidence="3" id="KW-0315">Glutamine amidotransferase</keyword>
<evidence type="ECO:0000313" key="5">
    <source>
        <dbReference type="EMBL" id="VDN59436.1"/>
    </source>
</evidence>
<evidence type="ECO:0000313" key="8">
    <source>
        <dbReference type="WBParaSite" id="DME_0000588501-mRNA-1"/>
    </source>
</evidence>
<dbReference type="InterPro" id="IPR051857">
    <property type="entry name" value="Asn_synthetase_domain"/>
</dbReference>
<protein>
    <submittedName>
        <fullName evidence="8">Asparagine synthetase domain-containing protein</fullName>
    </submittedName>
</protein>
<accession>A0A0N4UER3</accession>
<sequence>MVGYLLSSRDVFGRKSLLWIRTEDCLILSQSITCFKKTWSEIPSGSISVINFDNYASIWHSVNFYSVREINNCLWVKQFVDLKFTWIKNKASKLLVVNRELGSTDCDIVSEMVERLCNAVRFCCSDLDSNSSLAVLFSGGVDSLLIAVITAFVIPENIIIDLINVSFDEKDYNLAPDRPHAIEAYLYLLSQFGNSRFRLILVNVDGNELVRCRQQHIAYSIAPSLSVLDDSVGCVLWFAARGSGVLYGSNDSTQVKSNAKIVLVGSGADEIFGGYLSHRSAYEKYGRLGVIDELQREMYRIGERNLGRDDRVTSGIGKDARAPFLDDRFVEWLNSLPLEAKADFTKGRGFGEKKLIRKALENFGSPQSLYNAPKRAMQFGARIAKREKRKEKANDICDRILESLNNGSI</sequence>
<dbReference type="PANTHER" id="PTHR45937:SF1">
    <property type="entry name" value="ASPARAGINE SYNTHETASE DOMAIN-CONTAINING PROTEIN 1"/>
    <property type="match status" value="1"/>
</dbReference>
<proteinExistence type="predicted"/>
<dbReference type="AlphaFoldDB" id="A0A0N4UER3"/>
<evidence type="ECO:0000256" key="2">
    <source>
        <dbReference type="ARBA" id="ARBA00022888"/>
    </source>
</evidence>
<keyword evidence="1" id="KW-0028">Amino-acid biosynthesis</keyword>
<dbReference type="GO" id="GO:0004066">
    <property type="term" value="F:asparagine synthase (glutamine-hydrolyzing) activity"/>
    <property type="evidence" value="ECO:0007669"/>
    <property type="project" value="InterPro"/>
</dbReference>
<dbReference type="GO" id="GO:0006529">
    <property type="term" value="P:asparagine biosynthetic process"/>
    <property type="evidence" value="ECO:0007669"/>
    <property type="project" value="UniProtKB-KW"/>
</dbReference>
<dbReference type="EMBL" id="UYYG01001181">
    <property type="protein sequence ID" value="VDN59436.1"/>
    <property type="molecule type" value="Genomic_DNA"/>
</dbReference>
<dbReference type="WBParaSite" id="DME_0000588501-mRNA-1">
    <property type="protein sequence ID" value="DME_0000588501-mRNA-1"/>
    <property type="gene ID" value="DME_0000588501"/>
</dbReference>
<feature type="domain" description="Asparagine synthetase" evidence="4">
    <location>
        <begin position="254"/>
        <end position="282"/>
    </location>
</feature>
<dbReference type="Proteomes" id="UP000038040">
    <property type="component" value="Unplaced"/>
</dbReference>
<dbReference type="STRING" id="318479.A0A0N4UER3"/>
<feature type="domain" description="Asparagine synthetase" evidence="4">
    <location>
        <begin position="293"/>
        <end position="397"/>
    </location>
</feature>
<dbReference type="Gene3D" id="3.40.50.620">
    <property type="entry name" value="HUPs"/>
    <property type="match status" value="1"/>
</dbReference>
<evidence type="ECO:0000313" key="6">
    <source>
        <dbReference type="Proteomes" id="UP000038040"/>
    </source>
</evidence>
<dbReference type="InterPro" id="IPR014729">
    <property type="entry name" value="Rossmann-like_a/b/a_fold"/>
</dbReference>
<dbReference type="Proteomes" id="UP000274756">
    <property type="component" value="Unassembled WGS sequence"/>
</dbReference>
<keyword evidence="7" id="KW-1185">Reference proteome</keyword>
<organism evidence="6 8">
    <name type="scientific">Dracunculus medinensis</name>
    <name type="common">Guinea worm</name>
    <dbReference type="NCBI Taxonomy" id="318479"/>
    <lineage>
        <taxon>Eukaryota</taxon>
        <taxon>Metazoa</taxon>
        <taxon>Ecdysozoa</taxon>
        <taxon>Nematoda</taxon>
        <taxon>Chromadorea</taxon>
        <taxon>Rhabditida</taxon>
        <taxon>Spirurina</taxon>
        <taxon>Dracunculoidea</taxon>
        <taxon>Dracunculidae</taxon>
        <taxon>Dracunculus</taxon>
    </lineage>
</organism>
<reference evidence="8" key="1">
    <citation type="submission" date="2017-02" db="UniProtKB">
        <authorList>
            <consortium name="WormBaseParasite"/>
        </authorList>
    </citation>
    <scope>IDENTIFICATION</scope>
</reference>
<keyword evidence="2" id="KW-0061">Asparagine biosynthesis</keyword>
<evidence type="ECO:0000256" key="3">
    <source>
        <dbReference type="ARBA" id="ARBA00022962"/>
    </source>
</evidence>
<dbReference type="Pfam" id="PF00733">
    <property type="entry name" value="Asn_synthase"/>
    <property type="match status" value="2"/>
</dbReference>
<reference evidence="5 7" key="2">
    <citation type="submission" date="2018-11" db="EMBL/GenBank/DDBJ databases">
        <authorList>
            <consortium name="Pathogen Informatics"/>
        </authorList>
    </citation>
    <scope>NUCLEOTIDE SEQUENCE [LARGE SCALE GENOMIC DNA]</scope>
</reference>
<dbReference type="InterPro" id="IPR001962">
    <property type="entry name" value="Asn_synthase"/>
</dbReference>
<dbReference type="OrthoDB" id="10252281at2759"/>
<dbReference type="PANTHER" id="PTHR45937">
    <property type="entry name" value="ASPARAGINE SYNTHETASE DOMAIN-CONTAINING PROTEIN 1"/>
    <property type="match status" value="1"/>
</dbReference>
<dbReference type="SUPFAM" id="SSF52402">
    <property type="entry name" value="Adenine nucleotide alpha hydrolases-like"/>
    <property type="match status" value="1"/>
</dbReference>
<dbReference type="CDD" id="cd01991">
    <property type="entry name" value="Asn_synthase_B_C"/>
    <property type="match status" value="1"/>
</dbReference>
<name>A0A0N4UER3_DRAME</name>